<evidence type="ECO:0000313" key="3">
    <source>
        <dbReference type="EMBL" id="CAE8601878.1"/>
    </source>
</evidence>
<keyword evidence="4" id="KW-1185">Reference proteome</keyword>
<dbReference type="Proteomes" id="UP000654075">
    <property type="component" value="Unassembled WGS sequence"/>
</dbReference>
<dbReference type="OrthoDB" id="407619at2759"/>
<name>A0A813EMK3_POLGL</name>
<dbReference type="EMBL" id="CAJNNV010013631">
    <property type="protein sequence ID" value="CAE8601878.1"/>
    <property type="molecule type" value="Genomic_DNA"/>
</dbReference>
<feature type="region of interest" description="Disordered" evidence="1">
    <location>
        <begin position="879"/>
        <end position="923"/>
    </location>
</feature>
<evidence type="ECO:0000259" key="2">
    <source>
        <dbReference type="Pfam" id="PF07059"/>
    </source>
</evidence>
<organism evidence="3 4">
    <name type="scientific">Polarella glacialis</name>
    <name type="common">Dinoflagellate</name>
    <dbReference type="NCBI Taxonomy" id="89957"/>
    <lineage>
        <taxon>Eukaryota</taxon>
        <taxon>Sar</taxon>
        <taxon>Alveolata</taxon>
        <taxon>Dinophyceae</taxon>
        <taxon>Suessiales</taxon>
        <taxon>Suessiaceae</taxon>
        <taxon>Polarella</taxon>
    </lineage>
</organism>
<reference evidence="3" key="1">
    <citation type="submission" date="2021-02" db="EMBL/GenBank/DDBJ databases">
        <authorList>
            <person name="Dougan E. K."/>
            <person name="Rhodes N."/>
            <person name="Thang M."/>
            <person name="Chan C."/>
        </authorList>
    </citation>
    <scope>NUCLEOTIDE SEQUENCE</scope>
</reference>
<dbReference type="AlphaFoldDB" id="A0A813EMK3"/>
<dbReference type="Pfam" id="PF07059">
    <property type="entry name" value="EDR2_C"/>
    <property type="match status" value="1"/>
</dbReference>
<feature type="compositionally biased region" description="Basic and acidic residues" evidence="1">
    <location>
        <begin position="879"/>
        <end position="890"/>
    </location>
</feature>
<feature type="region of interest" description="Disordered" evidence="1">
    <location>
        <begin position="462"/>
        <end position="482"/>
    </location>
</feature>
<evidence type="ECO:0000256" key="1">
    <source>
        <dbReference type="SAM" id="MobiDB-lite"/>
    </source>
</evidence>
<feature type="domain" description="Protein ENHANCED DISEASE RESISTANCE 2 C-terminal" evidence="2">
    <location>
        <begin position="151"/>
        <end position="420"/>
    </location>
</feature>
<sequence length="1222" mass="134405">MGTSSSIACCTERDGRNACDLNSSIFGEDAYYRDADRDSFHDCSEGNVSHDDLFRNAREQVALKVQKGSFFANYASYLIQRQSSRATSSLSGDFSAFANPRRELGECSSSQDPPLPMRCNSSAGLGSWQGKTMTEWTETSSLPATGEGPYWQKGDGQNLKVRSGPNYKKNGHKIDSDSCMYQAVSCDAIKGDEKIQNIIGRLMKELPPQPESFGESNLGGGDGVRWSKSCPLPRVICLNGMLPYESGLIPFKHDPGASFVACFHIKPETVKAVMKGDTADMPAAVRQFLQFVQGPAGEPGGPANDPDRSLYQRVDRSKKMDLQSGLLKVSAQALNLEEVSLPDMCHKYNGKPCLITKSGYIIKDPHGEWMEIGVDIRGFNILCRKMLCSFGNLFPKLKVHFGLSVQGFEDEELPEGLVCDLYVYGLNIVDDPFYLTERWIGIERNLQADNIHRHLYDRDSPWRLNRPGSSRSPDPAAFSADLLPIPEDAQKIRATSVTPSTRAPSRAASRAAQFSPGPDSQLARASPDFLASARGSPPPCRASPDMSEEAVVPLELSDEFSGSSTAPHQMQLPKARRFQDPRKRRFGPVAVPGSSSASMEPTSPSGGRGKLVQTASLSFAGDRRGLSGALQAADDAYAARELSLQSGGSSSSVSAYVSKDFRCRSSLPEEPSGISFTSRQASTLAALELAANLVGEKARGPVALAIRAKAVCRLTVQSASRRLCRLALEQAMGGATDALAADGNTKAKVEVIDRMHCLRLWNLTGSCGPEEARWSFTAADMSREPSVRAERPSFSGSSGLHGQDDALVTAVLCSNGGFSLARVKRRRRIEVLQNTTLGKMVLADPELALRHALVAVPSWYHNKPWPPPPLREFTVRNLRSDDSSSDESEKKARKKGEALLTQAKENKEKKENGHPKLDRKDTQQLEKRFTLAKSAHGNGKRHSHAGEIQDIFEPLAVSRKDLIKQRRSEQPIPGDLLAEQEIALLDFKSLLKKMSQSRRVLYTNAFQRHSQLTPGFLRAEALQRAMVDLRLMPKSAHEKLRLHKVQKKVLLLSRSIESEDEEDSCDGGQMPDGSFLLANPLRHPLQGGWTLDEYLTMAASAKELSNRDQDGANKEVADKLKLPLSHVRDLHGLWERFSPKKGGIMTVKELACLLALVDIRRPSTEDVMLLLDEKSFDLTFRIPLIKFISVMKKIEDVLGELAKARMQASVLAVVEQEVEHDY</sequence>
<proteinExistence type="predicted"/>
<feature type="compositionally biased region" description="Basic and acidic residues" evidence="1">
    <location>
        <begin position="904"/>
        <end position="923"/>
    </location>
</feature>
<feature type="compositionally biased region" description="Low complexity" evidence="1">
    <location>
        <begin position="498"/>
        <end position="512"/>
    </location>
</feature>
<feature type="compositionally biased region" description="Low complexity" evidence="1">
    <location>
        <begin position="592"/>
        <end position="605"/>
    </location>
</feature>
<feature type="region of interest" description="Disordered" evidence="1">
    <location>
        <begin position="494"/>
        <end position="609"/>
    </location>
</feature>
<protein>
    <recommendedName>
        <fullName evidence="2">Protein ENHANCED DISEASE RESISTANCE 2 C-terminal domain-containing protein</fullName>
    </recommendedName>
</protein>
<dbReference type="PANTHER" id="PTHR31558">
    <property type="entry name" value="CW14 PROTEIN"/>
    <property type="match status" value="1"/>
</dbReference>
<comment type="caution">
    <text evidence="3">The sequence shown here is derived from an EMBL/GenBank/DDBJ whole genome shotgun (WGS) entry which is preliminary data.</text>
</comment>
<dbReference type="PANTHER" id="PTHR31558:SF35">
    <property type="entry name" value="PROTEIN ENHANCED DISEASE RESISTANCE 2 C-TERMINAL DOMAIN-CONTAINING PROTEIN"/>
    <property type="match status" value="1"/>
</dbReference>
<evidence type="ECO:0000313" key="4">
    <source>
        <dbReference type="Proteomes" id="UP000654075"/>
    </source>
</evidence>
<dbReference type="InterPro" id="IPR009769">
    <property type="entry name" value="EDR2_C"/>
</dbReference>
<gene>
    <name evidence="3" type="ORF">PGLA1383_LOCUS20146</name>
</gene>
<accession>A0A813EMK3</accession>